<protein>
    <submittedName>
        <fullName evidence="1">Uncharacterized protein</fullName>
    </submittedName>
</protein>
<accession>A0AB35XX57</accession>
<keyword evidence="2" id="KW-1185">Reference proteome</keyword>
<proteinExistence type="predicted"/>
<dbReference type="EMBL" id="JBBFKC010000004">
    <property type="protein sequence ID" value="MEJ3690619.1"/>
    <property type="molecule type" value="Genomic_DNA"/>
</dbReference>
<comment type="caution">
    <text evidence="1">The sequence shown here is derived from an EMBL/GenBank/DDBJ whole genome shotgun (WGS) entry which is preliminary data.</text>
</comment>
<evidence type="ECO:0000313" key="2">
    <source>
        <dbReference type="Proteomes" id="UP001379600"/>
    </source>
</evidence>
<reference evidence="1 2" key="1">
    <citation type="submission" date="2024-03" db="EMBL/GenBank/DDBJ databases">
        <authorList>
            <person name="Plomp N."/>
            <person name="Harmsen H.J."/>
        </authorList>
    </citation>
    <scope>NUCLEOTIDE SEQUENCE [LARGE SCALE GENOMIC DNA]</scope>
    <source>
        <strain evidence="1 2">HTF-76H</strain>
    </source>
</reference>
<gene>
    <name evidence="1" type="ORF">WF787_05170</name>
</gene>
<sequence length="142" mass="16050">MKFYYKGQLVRTSKTHAYNWAILEEKDDGTLKVYGCRAERAAADTELTQVIRRGHPYARVVPLDTEPNPPALTFDQFMALARENYGKGGDGYVECWDDRTFAYFVKEFGPITRASALDAFAQALDQENEERAIAQAAMKGEL</sequence>
<name>A0AB35XX57_9FIRM</name>
<dbReference type="AlphaFoldDB" id="A0AB35XX57"/>
<dbReference type="RefSeq" id="WP_337678970.1">
    <property type="nucleotide sequence ID" value="NZ_JBBFKB010000102.1"/>
</dbReference>
<dbReference type="Proteomes" id="UP001379600">
    <property type="component" value="Unassembled WGS sequence"/>
</dbReference>
<evidence type="ECO:0000313" key="1">
    <source>
        <dbReference type="EMBL" id="MEJ3690619.1"/>
    </source>
</evidence>
<organism evidence="1 2">
    <name type="scientific">Faecalibacterium taiwanense</name>
    <dbReference type="NCBI Taxonomy" id="3030638"/>
    <lineage>
        <taxon>Bacteria</taxon>
        <taxon>Bacillati</taxon>
        <taxon>Bacillota</taxon>
        <taxon>Clostridia</taxon>
        <taxon>Eubacteriales</taxon>
        <taxon>Oscillospiraceae</taxon>
        <taxon>Faecalibacterium</taxon>
    </lineage>
</organism>